<feature type="non-terminal residue" evidence="2">
    <location>
        <position position="127"/>
    </location>
</feature>
<organism evidence="2">
    <name type="scientific">Tanacetum cinerariifolium</name>
    <name type="common">Dalmatian daisy</name>
    <name type="synonym">Chrysanthemum cinerariifolium</name>
    <dbReference type="NCBI Taxonomy" id="118510"/>
    <lineage>
        <taxon>Eukaryota</taxon>
        <taxon>Viridiplantae</taxon>
        <taxon>Streptophyta</taxon>
        <taxon>Embryophyta</taxon>
        <taxon>Tracheophyta</taxon>
        <taxon>Spermatophyta</taxon>
        <taxon>Magnoliopsida</taxon>
        <taxon>eudicotyledons</taxon>
        <taxon>Gunneridae</taxon>
        <taxon>Pentapetalae</taxon>
        <taxon>asterids</taxon>
        <taxon>campanulids</taxon>
        <taxon>Asterales</taxon>
        <taxon>Asteraceae</taxon>
        <taxon>Asteroideae</taxon>
        <taxon>Anthemideae</taxon>
        <taxon>Anthemidinae</taxon>
        <taxon>Tanacetum</taxon>
    </lineage>
</organism>
<accession>A0A699WVB3</accession>
<feature type="compositionally biased region" description="Basic and acidic residues" evidence="1">
    <location>
        <begin position="74"/>
        <end position="84"/>
    </location>
</feature>
<gene>
    <name evidence="2" type="ORF">Tci_920690</name>
</gene>
<sequence length="127" mass="14076">IQALGEKVEEAYIVKKLLRAVPSKFLKIASTIEQFGDLDTMTVEEVIGQLKDHEERVRGKSESGEGKLLLTHQEWLERSKKGDDEQGTSQRNTRSIASDNRGRGRGRRRGNGSRNRGGRGSGGGNQQ</sequence>
<dbReference type="EMBL" id="BKCJ011728495">
    <property type="protein sequence ID" value="GFD48721.1"/>
    <property type="molecule type" value="Genomic_DNA"/>
</dbReference>
<reference evidence="2" key="1">
    <citation type="journal article" date="2019" name="Sci. Rep.">
        <title>Draft genome of Tanacetum cinerariifolium, the natural source of mosquito coil.</title>
        <authorList>
            <person name="Yamashiro T."/>
            <person name="Shiraishi A."/>
            <person name="Satake H."/>
            <person name="Nakayama K."/>
        </authorList>
    </citation>
    <scope>NUCLEOTIDE SEQUENCE</scope>
</reference>
<feature type="compositionally biased region" description="Polar residues" evidence="1">
    <location>
        <begin position="87"/>
        <end position="98"/>
    </location>
</feature>
<feature type="non-terminal residue" evidence="2">
    <location>
        <position position="1"/>
    </location>
</feature>
<feature type="compositionally biased region" description="Gly residues" evidence="1">
    <location>
        <begin position="118"/>
        <end position="127"/>
    </location>
</feature>
<dbReference type="Pfam" id="PF14223">
    <property type="entry name" value="Retrotran_gag_2"/>
    <property type="match status" value="1"/>
</dbReference>
<comment type="caution">
    <text evidence="2">The sequence shown here is derived from an EMBL/GenBank/DDBJ whole genome shotgun (WGS) entry which is preliminary data.</text>
</comment>
<evidence type="ECO:0000313" key="2">
    <source>
        <dbReference type="EMBL" id="GFD48721.1"/>
    </source>
</evidence>
<evidence type="ECO:0000256" key="1">
    <source>
        <dbReference type="SAM" id="MobiDB-lite"/>
    </source>
</evidence>
<feature type="region of interest" description="Disordered" evidence="1">
    <location>
        <begin position="52"/>
        <end position="127"/>
    </location>
</feature>
<proteinExistence type="predicted"/>
<protein>
    <recommendedName>
        <fullName evidence="3">Zinc finger, CCHC-type</fullName>
    </recommendedName>
</protein>
<feature type="compositionally biased region" description="Basic and acidic residues" evidence="1">
    <location>
        <begin position="52"/>
        <end position="65"/>
    </location>
</feature>
<evidence type="ECO:0008006" key="3">
    <source>
        <dbReference type="Google" id="ProtNLM"/>
    </source>
</evidence>
<dbReference type="AlphaFoldDB" id="A0A699WVB3"/>
<name>A0A699WVB3_TANCI</name>